<dbReference type="AlphaFoldDB" id="A0A7W7SXV5"/>
<keyword evidence="3" id="KW-1185">Reference proteome</keyword>
<dbReference type="RefSeq" id="WP_184538523.1">
    <property type="nucleotide sequence ID" value="NZ_JACHJW010000001.1"/>
</dbReference>
<accession>A0A7W7SXV5</accession>
<comment type="caution">
    <text evidence="2">The sequence shown here is derived from an EMBL/GenBank/DDBJ whole genome shotgun (WGS) entry which is preliminary data.</text>
</comment>
<evidence type="ECO:0000313" key="3">
    <source>
        <dbReference type="Proteomes" id="UP000578819"/>
    </source>
</evidence>
<dbReference type="Proteomes" id="UP000578819">
    <property type="component" value="Unassembled WGS sequence"/>
</dbReference>
<dbReference type="EMBL" id="JACHJW010000001">
    <property type="protein sequence ID" value="MBB4962352.1"/>
    <property type="molecule type" value="Genomic_DNA"/>
</dbReference>
<evidence type="ECO:0000313" key="2">
    <source>
        <dbReference type="EMBL" id="MBB4962352.1"/>
    </source>
</evidence>
<name>A0A7W7SXV5_9ACTN</name>
<organism evidence="2 3">
    <name type="scientific">Micromonospora polyrhachis</name>
    <dbReference type="NCBI Taxonomy" id="1282883"/>
    <lineage>
        <taxon>Bacteria</taxon>
        <taxon>Bacillati</taxon>
        <taxon>Actinomycetota</taxon>
        <taxon>Actinomycetes</taxon>
        <taxon>Micromonosporales</taxon>
        <taxon>Micromonosporaceae</taxon>
        <taxon>Micromonospora</taxon>
    </lineage>
</organism>
<feature type="compositionally biased region" description="Acidic residues" evidence="1">
    <location>
        <begin position="70"/>
        <end position="80"/>
    </location>
</feature>
<protein>
    <submittedName>
        <fullName evidence="2">Uncharacterized protein</fullName>
    </submittedName>
</protein>
<feature type="region of interest" description="Disordered" evidence="1">
    <location>
        <begin position="1"/>
        <end position="169"/>
    </location>
</feature>
<sequence length="212" mass="21665">MNEGWDGWPAADGADFDESDGPVEPDDWPQYPVEGFGPAGDSGLSEFDQADQDPAGGAGAADRPIGYGDDGVDEPFEADLDSSSGAVDGTPQEGFGPAAVPVGANPDVDPYADDGSGADLRFPPRLELAQPPEPIDGYPWADPATLGTDPQPLAWDDTPPRPDPAGLAAYAGLELPAGADPWPLLAASDDPATSSLARFWAPRGGADPPNAS</sequence>
<gene>
    <name evidence="2" type="ORF">FHR38_006085</name>
</gene>
<reference evidence="2 3" key="1">
    <citation type="submission" date="2020-08" db="EMBL/GenBank/DDBJ databases">
        <title>Sequencing the genomes of 1000 actinobacteria strains.</title>
        <authorList>
            <person name="Klenk H.-P."/>
        </authorList>
    </citation>
    <scope>NUCLEOTIDE SEQUENCE [LARGE SCALE GENOMIC DNA]</scope>
    <source>
        <strain evidence="2 3">DSM 45886</strain>
    </source>
</reference>
<feature type="compositionally biased region" description="Acidic residues" evidence="1">
    <location>
        <begin position="14"/>
        <end position="27"/>
    </location>
</feature>
<evidence type="ECO:0000256" key="1">
    <source>
        <dbReference type="SAM" id="MobiDB-lite"/>
    </source>
</evidence>
<proteinExistence type="predicted"/>